<accession>A0A4R7JHX7</accession>
<dbReference type="EMBL" id="SOAX01000008">
    <property type="protein sequence ID" value="TDT37084.1"/>
    <property type="molecule type" value="Genomic_DNA"/>
</dbReference>
<reference evidence="2 3" key="1">
    <citation type="submission" date="2019-03" db="EMBL/GenBank/DDBJ databases">
        <title>Genomic Encyclopedia of Type Strains, Phase IV (KMG-IV): sequencing the most valuable type-strain genomes for metagenomic binning, comparative biology and taxonomic classification.</title>
        <authorList>
            <person name="Goeker M."/>
        </authorList>
    </citation>
    <scope>NUCLEOTIDE SEQUENCE [LARGE SCALE GENOMIC DNA]</scope>
    <source>
        <strain evidence="2 3">DSM 15505</strain>
    </source>
</reference>
<organism evidence="2 3">
    <name type="scientific">Halospina denitrificans</name>
    <dbReference type="NCBI Taxonomy" id="332522"/>
    <lineage>
        <taxon>Bacteria</taxon>
        <taxon>Pseudomonadati</taxon>
        <taxon>Pseudomonadota</taxon>
        <taxon>Gammaproteobacteria</taxon>
        <taxon>Halospina</taxon>
    </lineage>
</organism>
<feature type="chain" id="PRO_5020575219" description="Tetratricopeptide repeat protein" evidence="1">
    <location>
        <begin position="22"/>
        <end position="348"/>
    </location>
</feature>
<comment type="caution">
    <text evidence="2">The sequence shown here is derived from an EMBL/GenBank/DDBJ whole genome shotgun (WGS) entry which is preliminary data.</text>
</comment>
<dbReference type="RefSeq" id="WP_133737248.1">
    <property type="nucleotide sequence ID" value="NZ_SOAX01000008.1"/>
</dbReference>
<keyword evidence="3" id="KW-1185">Reference proteome</keyword>
<dbReference type="OrthoDB" id="6179093at2"/>
<proteinExistence type="predicted"/>
<dbReference type="SUPFAM" id="SSF48452">
    <property type="entry name" value="TPR-like"/>
    <property type="match status" value="1"/>
</dbReference>
<protein>
    <recommendedName>
        <fullName evidence="4">Tetratricopeptide repeat protein</fullName>
    </recommendedName>
</protein>
<dbReference type="Gene3D" id="1.25.40.10">
    <property type="entry name" value="Tetratricopeptide repeat domain"/>
    <property type="match status" value="1"/>
</dbReference>
<dbReference type="Proteomes" id="UP000295830">
    <property type="component" value="Unassembled WGS sequence"/>
</dbReference>
<feature type="signal peptide" evidence="1">
    <location>
        <begin position="1"/>
        <end position="21"/>
    </location>
</feature>
<dbReference type="AlphaFoldDB" id="A0A4R7JHX7"/>
<evidence type="ECO:0000256" key="1">
    <source>
        <dbReference type="SAM" id="SignalP"/>
    </source>
</evidence>
<gene>
    <name evidence="2" type="ORF">DES49_3036</name>
</gene>
<evidence type="ECO:0008006" key="4">
    <source>
        <dbReference type="Google" id="ProtNLM"/>
    </source>
</evidence>
<name>A0A4R7JHX7_9GAMM</name>
<evidence type="ECO:0000313" key="3">
    <source>
        <dbReference type="Proteomes" id="UP000295830"/>
    </source>
</evidence>
<keyword evidence="1" id="KW-0732">Signal</keyword>
<dbReference type="InterPro" id="IPR011990">
    <property type="entry name" value="TPR-like_helical_dom_sf"/>
</dbReference>
<evidence type="ECO:0000313" key="2">
    <source>
        <dbReference type="EMBL" id="TDT37084.1"/>
    </source>
</evidence>
<sequence>MKAVRQLTLVILSALPLMASAESLDAAKAALDAGTPAEAESILAGVSREEERDELFYLLAETARQYGHYSEAGNQLNRIDDPVWAAMGYFNLAMSHFMEESFSRARTALRVTRSLAGPASNPAASEMGNRARLVEGLLALRGGNPTTAKASFAAIKTDSVMVPQGLYLLGIARARTGELHRAVQTWKRIESFPAALPGVVEARVARVWAHREQQQYRQALSTTESNRSYLDKVIADLNELRDRVRRDGLETVVRSEVNGNEDLVDFLRAGRNIARSSPMAWFFRFLETGGTIDGSERQLNEAFLAFLGEQETLLQQFQDRTLQQQATLFERIALEQADERPMQRGGWE</sequence>